<keyword evidence="9 15" id="KW-0067">ATP-binding</keyword>
<evidence type="ECO:0000256" key="6">
    <source>
        <dbReference type="ARBA" id="ARBA00022598"/>
    </source>
</evidence>
<dbReference type="Gene3D" id="3.30.56.10">
    <property type="match status" value="2"/>
</dbReference>
<dbReference type="SMART" id="SM00896">
    <property type="entry name" value="FDX-ACB"/>
    <property type="match status" value="1"/>
</dbReference>
<dbReference type="SUPFAM" id="SSF46955">
    <property type="entry name" value="Putative DNA-binding domain"/>
    <property type="match status" value="1"/>
</dbReference>
<dbReference type="Gene3D" id="3.30.70.380">
    <property type="entry name" value="Ferrodoxin-fold anticodon-binding domain"/>
    <property type="match status" value="1"/>
</dbReference>
<evidence type="ECO:0000313" key="20">
    <source>
        <dbReference type="EMBL" id="GAA1873435.1"/>
    </source>
</evidence>
<feature type="binding site" evidence="15">
    <location>
        <position position="505"/>
    </location>
    <ligand>
        <name>Mg(2+)</name>
        <dbReference type="ChEBI" id="CHEBI:18420"/>
        <note>shared with alpha subunit</note>
    </ligand>
</feature>
<comment type="subunit">
    <text evidence="3 15">Tetramer of two alpha and two beta subunits.</text>
</comment>
<dbReference type="CDD" id="cd02796">
    <property type="entry name" value="tRNA_bind_bactPheRS"/>
    <property type="match status" value="1"/>
</dbReference>
<dbReference type="Pfam" id="PF03484">
    <property type="entry name" value="B5"/>
    <property type="match status" value="1"/>
</dbReference>
<evidence type="ECO:0000259" key="17">
    <source>
        <dbReference type="PROSITE" id="PS50886"/>
    </source>
</evidence>
<dbReference type="SUPFAM" id="SSF55681">
    <property type="entry name" value="Class II aaRS and biotin synthetases"/>
    <property type="match status" value="1"/>
</dbReference>
<evidence type="ECO:0000256" key="2">
    <source>
        <dbReference type="ARBA" id="ARBA00008653"/>
    </source>
</evidence>
<dbReference type="InterPro" id="IPR045864">
    <property type="entry name" value="aa-tRNA-synth_II/BPL/LPL"/>
</dbReference>
<dbReference type="PANTHER" id="PTHR10947:SF0">
    <property type="entry name" value="PHENYLALANINE--TRNA LIGASE BETA SUBUNIT"/>
    <property type="match status" value="1"/>
</dbReference>
<protein>
    <recommendedName>
        <fullName evidence="15">Phenylalanine--tRNA ligase beta subunit</fullName>
        <ecNumber evidence="15">6.1.1.20</ecNumber>
    </recommendedName>
    <alternativeName>
        <fullName evidence="15">Phenylalanyl-tRNA synthetase beta subunit</fullName>
        <shortName evidence="15">PheRS</shortName>
    </alternativeName>
</protein>
<dbReference type="PROSITE" id="PS51483">
    <property type="entry name" value="B5"/>
    <property type="match status" value="1"/>
</dbReference>
<dbReference type="Pfam" id="PF03483">
    <property type="entry name" value="B3_4"/>
    <property type="match status" value="1"/>
</dbReference>
<dbReference type="Gene3D" id="3.50.40.10">
    <property type="entry name" value="Phenylalanyl-trna Synthetase, Chain B, domain 3"/>
    <property type="match status" value="1"/>
</dbReference>
<dbReference type="InterPro" id="IPR041616">
    <property type="entry name" value="PheRS_beta_core"/>
</dbReference>
<dbReference type="CDD" id="cd00769">
    <property type="entry name" value="PheRS_beta_core"/>
    <property type="match status" value="1"/>
</dbReference>
<evidence type="ECO:0000256" key="15">
    <source>
        <dbReference type="HAMAP-Rule" id="MF_00283"/>
    </source>
</evidence>
<dbReference type="InterPro" id="IPR009061">
    <property type="entry name" value="DNA-bd_dom_put_sf"/>
</dbReference>
<dbReference type="InterPro" id="IPR012340">
    <property type="entry name" value="NA-bd_OB-fold"/>
</dbReference>
<name>A0ABN2NKM1_9MICO</name>
<dbReference type="PROSITE" id="PS51447">
    <property type="entry name" value="FDX_ACB"/>
    <property type="match status" value="1"/>
</dbReference>
<evidence type="ECO:0000256" key="9">
    <source>
        <dbReference type="ARBA" id="ARBA00022840"/>
    </source>
</evidence>
<evidence type="ECO:0000256" key="10">
    <source>
        <dbReference type="ARBA" id="ARBA00022842"/>
    </source>
</evidence>
<dbReference type="SMART" id="SM00874">
    <property type="entry name" value="B5"/>
    <property type="match status" value="1"/>
</dbReference>
<gene>
    <name evidence="15 20" type="primary">pheT</name>
    <name evidence="20" type="ORF">GCM10009751_36160</name>
</gene>
<keyword evidence="7 15" id="KW-0479">Metal-binding</keyword>
<evidence type="ECO:0000256" key="3">
    <source>
        <dbReference type="ARBA" id="ARBA00011209"/>
    </source>
</evidence>
<dbReference type="InterPro" id="IPR045060">
    <property type="entry name" value="Phe-tRNA-ligase_IIc_bsu"/>
</dbReference>
<dbReference type="Gene3D" id="2.40.50.140">
    <property type="entry name" value="Nucleic acid-binding proteins"/>
    <property type="match status" value="1"/>
</dbReference>
<dbReference type="SUPFAM" id="SSF56037">
    <property type="entry name" value="PheT/TilS domain"/>
    <property type="match status" value="1"/>
</dbReference>
<evidence type="ECO:0000256" key="1">
    <source>
        <dbReference type="ARBA" id="ARBA00004496"/>
    </source>
</evidence>
<dbReference type="NCBIfam" id="TIGR00472">
    <property type="entry name" value="pheT_bact"/>
    <property type="match status" value="1"/>
</dbReference>
<evidence type="ECO:0000256" key="13">
    <source>
        <dbReference type="ARBA" id="ARBA00023146"/>
    </source>
</evidence>
<dbReference type="Gene3D" id="3.30.930.10">
    <property type="entry name" value="Bira Bifunctional Protein, Domain 2"/>
    <property type="match status" value="1"/>
</dbReference>
<accession>A0ABN2NKM1</accession>
<comment type="cofactor">
    <cofactor evidence="15">
        <name>Mg(2+)</name>
        <dbReference type="ChEBI" id="CHEBI:18420"/>
    </cofactor>
    <text evidence="15">Binds 2 magnesium ions per tetramer.</text>
</comment>
<dbReference type="RefSeq" id="WP_344105672.1">
    <property type="nucleotide sequence ID" value="NZ_BAAANL010000008.1"/>
</dbReference>
<keyword evidence="4 15" id="KW-0963">Cytoplasm</keyword>
<evidence type="ECO:0000256" key="4">
    <source>
        <dbReference type="ARBA" id="ARBA00022490"/>
    </source>
</evidence>
<feature type="binding site" evidence="15">
    <location>
        <position position="509"/>
    </location>
    <ligand>
        <name>Mg(2+)</name>
        <dbReference type="ChEBI" id="CHEBI:18420"/>
        <note>shared with alpha subunit</note>
    </ligand>
</feature>
<dbReference type="InterPro" id="IPR005146">
    <property type="entry name" value="B3/B4_tRNA-bd"/>
</dbReference>
<evidence type="ECO:0000256" key="7">
    <source>
        <dbReference type="ARBA" id="ARBA00022723"/>
    </source>
</evidence>
<feature type="binding site" evidence="15">
    <location>
        <position position="499"/>
    </location>
    <ligand>
        <name>Mg(2+)</name>
        <dbReference type="ChEBI" id="CHEBI:18420"/>
        <note>shared with alpha subunit</note>
    </ligand>
</feature>
<keyword evidence="21" id="KW-1185">Reference proteome</keyword>
<feature type="domain" description="TRNA-binding" evidence="17">
    <location>
        <begin position="41"/>
        <end position="170"/>
    </location>
</feature>
<organism evidence="20 21">
    <name type="scientific">Myceligenerans crystallogenes</name>
    <dbReference type="NCBI Taxonomy" id="316335"/>
    <lineage>
        <taxon>Bacteria</taxon>
        <taxon>Bacillati</taxon>
        <taxon>Actinomycetota</taxon>
        <taxon>Actinomycetes</taxon>
        <taxon>Micrococcales</taxon>
        <taxon>Promicromonosporaceae</taxon>
        <taxon>Myceligenerans</taxon>
    </lineage>
</organism>
<dbReference type="Proteomes" id="UP001501094">
    <property type="component" value="Unassembled WGS sequence"/>
</dbReference>
<dbReference type="InterPro" id="IPR033714">
    <property type="entry name" value="tRNA_bind_bactPheRS"/>
</dbReference>
<dbReference type="PANTHER" id="PTHR10947">
    <property type="entry name" value="PHENYLALANYL-TRNA SYNTHETASE BETA CHAIN AND LEUCINE-RICH REPEAT-CONTAINING PROTEIN 47"/>
    <property type="match status" value="1"/>
</dbReference>
<dbReference type="InterPro" id="IPR004532">
    <property type="entry name" value="Phe-tRNA-ligase_IIc_bsu_bact"/>
</dbReference>
<feature type="binding site" evidence="15">
    <location>
        <position position="508"/>
    </location>
    <ligand>
        <name>Mg(2+)</name>
        <dbReference type="ChEBI" id="CHEBI:18420"/>
        <note>shared with alpha subunit</note>
    </ligand>
</feature>
<comment type="caution">
    <text evidence="20">The sequence shown here is derived from an EMBL/GenBank/DDBJ whole genome shotgun (WGS) entry which is preliminary data.</text>
</comment>
<keyword evidence="12 15" id="KW-0648">Protein biosynthesis</keyword>
<comment type="catalytic activity">
    <reaction evidence="14 15">
        <text>tRNA(Phe) + L-phenylalanine + ATP = L-phenylalanyl-tRNA(Phe) + AMP + diphosphate + H(+)</text>
        <dbReference type="Rhea" id="RHEA:19413"/>
        <dbReference type="Rhea" id="RHEA-COMP:9668"/>
        <dbReference type="Rhea" id="RHEA-COMP:9699"/>
        <dbReference type="ChEBI" id="CHEBI:15378"/>
        <dbReference type="ChEBI" id="CHEBI:30616"/>
        <dbReference type="ChEBI" id="CHEBI:33019"/>
        <dbReference type="ChEBI" id="CHEBI:58095"/>
        <dbReference type="ChEBI" id="CHEBI:78442"/>
        <dbReference type="ChEBI" id="CHEBI:78531"/>
        <dbReference type="ChEBI" id="CHEBI:456215"/>
        <dbReference type="EC" id="6.1.1.20"/>
    </reaction>
</comment>
<keyword evidence="6 15" id="KW-0436">Ligase</keyword>
<dbReference type="SUPFAM" id="SSF54991">
    <property type="entry name" value="Anticodon-binding domain of PheRS"/>
    <property type="match status" value="1"/>
</dbReference>
<dbReference type="Pfam" id="PF17759">
    <property type="entry name" value="tRNA_synthFbeta"/>
    <property type="match status" value="1"/>
</dbReference>
<evidence type="ECO:0000259" key="18">
    <source>
        <dbReference type="PROSITE" id="PS51447"/>
    </source>
</evidence>
<comment type="similarity">
    <text evidence="2 15">Belongs to the phenylalanyl-tRNA synthetase beta subunit family. Type 1 subfamily.</text>
</comment>
<dbReference type="PROSITE" id="PS50886">
    <property type="entry name" value="TRBD"/>
    <property type="match status" value="1"/>
</dbReference>
<evidence type="ECO:0000313" key="21">
    <source>
        <dbReference type="Proteomes" id="UP001501094"/>
    </source>
</evidence>
<evidence type="ECO:0000256" key="12">
    <source>
        <dbReference type="ARBA" id="ARBA00022917"/>
    </source>
</evidence>
<evidence type="ECO:0000256" key="11">
    <source>
        <dbReference type="ARBA" id="ARBA00022884"/>
    </source>
</evidence>
<evidence type="ECO:0000259" key="19">
    <source>
        <dbReference type="PROSITE" id="PS51483"/>
    </source>
</evidence>
<dbReference type="SMART" id="SM00873">
    <property type="entry name" value="B3_4"/>
    <property type="match status" value="1"/>
</dbReference>
<dbReference type="InterPro" id="IPR036690">
    <property type="entry name" value="Fdx_antiC-bd_sf"/>
</dbReference>
<keyword evidence="13 15" id="KW-0030">Aminoacyl-tRNA synthetase</keyword>
<evidence type="ECO:0000256" key="5">
    <source>
        <dbReference type="ARBA" id="ARBA00022555"/>
    </source>
</evidence>
<dbReference type="InterPro" id="IPR005147">
    <property type="entry name" value="tRNA_synthase_B5-dom"/>
</dbReference>
<keyword evidence="5 16" id="KW-0820">tRNA-binding</keyword>
<evidence type="ECO:0000256" key="16">
    <source>
        <dbReference type="PROSITE-ProRule" id="PRU00209"/>
    </source>
</evidence>
<keyword evidence="10 15" id="KW-0460">Magnesium</keyword>
<comment type="subcellular location">
    <subcellularLocation>
        <location evidence="1 15">Cytoplasm</location>
    </subcellularLocation>
</comment>
<evidence type="ECO:0000256" key="14">
    <source>
        <dbReference type="ARBA" id="ARBA00049255"/>
    </source>
</evidence>
<dbReference type="InterPro" id="IPR020825">
    <property type="entry name" value="Phe-tRNA_synthase-like_B3/B4"/>
</dbReference>
<feature type="domain" description="FDX-ACB" evidence="18">
    <location>
        <begin position="778"/>
        <end position="870"/>
    </location>
</feature>
<dbReference type="SUPFAM" id="SSF50249">
    <property type="entry name" value="Nucleic acid-binding proteins"/>
    <property type="match status" value="1"/>
</dbReference>
<dbReference type="InterPro" id="IPR002547">
    <property type="entry name" value="tRNA-bd_dom"/>
</dbReference>
<reference evidence="20 21" key="1">
    <citation type="journal article" date="2019" name="Int. J. Syst. Evol. Microbiol.">
        <title>The Global Catalogue of Microorganisms (GCM) 10K type strain sequencing project: providing services to taxonomists for standard genome sequencing and annotation.</title>
        <authorList>
            <consortium name="The Broad Institute Genomics Platform"/>
            <consortium name="The Broad Institute Genome Sequencing Center for Infectious Disease"/>
            <person name="Wu L."/>
            <person name="Ma J."/>
        </authorList>
    </citation>
    <scope>NUCLEOTIDE SEQUENCE [LARGE SCALE GENOMIC DNA]</scope>
    <source>
        <strain evidence="20 21">JCM 14326</strain>
    </source>
</reference>
<feature type="domain" description="B5" evidence="19">
    <location>
        <begin position="441"/>
        <end position="521"/>
    </location>
</feature>
<dbReference type="GO" id="GO:0016874">
    <property type="term" value="F:ligase activity"/>
    <property type="evidence" value="ECO:0007669"/>
    <property type="project" value="UniProtKB-KW"/>
</dbReference>
<dbReference type="EC" id="6.1.1.20" evidence="15"/>
<dbReference type="Pfam" id="PF03147">
    <property type="entry name" value="FDX-ACB"/>
    <property type="match status" value="1"/>
</dbReference>
<evidence type="ECO:0000256" key="8">
    <source>
        <dbReference type="ARBA" id="ARBA00022741"/>
    </source>
</evidence>
<dbReference type="EMBL" id="BAAANL010000008">
    <property type="protein sequence ID" value="GAA1873435.1"/>
    <property type="molecule type" value="Genomic_DNA"/>
</dbReference>
<dbReference type="HAMAP" id="MF_00283">
    <property type="entry name" value="Phe_tRNA_synth_beta1"/>
    <property type="match status" value="1"/>
</dbReference>
<sequence>MPRIVKDWLAEHVELPEDLTAAQLAEALVKVGLEEEEIHAAAVTGPLVVGRVLAQNPEPQKNGKTINWCLVDVGPEHNVTQIKGVDDADVPDGGARGIICGAHNFGVGDLVVVSLPGAVLPGGFAIAARKTYGHVSDGMICSKKELGLGEDHAGIIVLPRDLGFDAAELAPGQDAIALLGLGDEILEINVTPDRGYAFSYRGVAREYAHSTGARFTDRGLPAVAEPAATPDGFEVRVDDAAPIDGRTGCDRFVTRIVRGIDPSAPSPGWMKRRLEQAGMRAISLAVDVTNYVMLDLGQPLHAYDLGKVAAPIVVRRAAAGEKLTTLDDVERKLDTEDLLITDSPGGAAASRVLGLAGVMGGESTEVSDTTTDVLIEAAHFDPITVARTARRHKLPSEAAKRFERGVDPRLPAVAAQRVVDLLVEHGGGTADPAVSDLDETTAPAPITLKVTEPTRLSGVEYAPGQVHGTLEEIGCTVADGAPAGETATFEVTPPTWRPDLTGPADLVEEVVRIQGYDQIPSILPQAPGGNGLTAEQRMRRSVARALAEAGFTEVLSYPFVGAQDYDALGLPAGDPRRVSVRLANPLADDRPYLRTNLLVTLLETARRNVSRGLPDVAVFEVGLVTRPAADAPAAPALPGGVRPSDAELAALAAATPDQNRRVAGVLAGNREPAGWWGAGRKADWSDALAAARLVAERAGVEVVVTPDAEHLPWHPGRCARLEAVDAAGNRRLIGHAGELHPKVVEAVGLPARSCAFEVSLSGLAAAAPGEPVTAMPVSAFPAAKEDLAFVVDASVPAASVRAAILTGGGDLLEDAQLFDVFTGEQLGEGKKSLAYAVRLRAADRTLSADEVRGAREAIVAAAEKTGAVLRA</sequence>
<proteinExistence type="inferred from homology"/>
<keyword evidence="11 16" id="KW-0694">RNA-binding</keyword>
<keyword evidence="8 15" id="KW-0547">Nucleotide-binding</keyword>
<dbReference type="InterPro" id="IPR005121">
    <property type="entry name" value="Fdx_antiC-bd"/>
</dbReference>